<organism evidence="2 3">
    <name type="scientific">Flavipsychrobacter stenotrophus</name>
    <dbReference type="NCBI Taxonomy" id="2077091"/>
    <lineage>
        <taxon>Bacteria</taxon>
        <taxon>Pseudomonadati</taxon>
        <taxon>Bacteroidota</taxon>
        <taxon>Chitinophagia</taxon>
        <taxon>Chitinophagales</taxon>
        <taxon>Chitinophagaceae</taxon>
        <taxon>Flavipsychrobacter</taxon>
    </lineage>
</organism>
<protein>
    <submittedName>
        <fullName evidence="2">Uncharacterized protein</fullName>
    </submittedName>
</protein>
<proteinExistence type="predicted"/>
<dbReference type="Proteomes" id="UP000239872">
    <property type="component" value="Unassembled WGS sequence"/>
</dbReference>
<sequence>MKISFVILILLIITLNVTAQQSFIAVKSWADTGKIFTKPVVAVFNKPFVYQQKVVKEIPKDIYTCNFGFFCKQELKMHKAHVPVSVRLGSFEYCDYLELKGSSVK</sequence>
<reference evidence="2 3" key="1">
    <citation type="submission" date="2018-01" db="EMBL/GenBank/DDBJ databases">
        <title>A novel member of the phylum Bacteroidetes isolated from glacier ice.</title>
        <authorList>
            <person name="Liu Q."/>
            <person name="Xin Y.-H."/>
        </authorList>
    </citation>
    <scope>NUCLEOTIDE SEQUENCE [LARGE SCALE GENOMIC DNA]</scope>
    <source>
        <strain evidence="2 3">RB1R16</strain>
    </source>
</reference>
<feature type="signal peptide" evidence="1">
    <location>
        <begin position="1"/>
        <end position="19"/>
    </location>
</feature>
<evidence type="ECO:0000313" key="2">
    <source>
        <dbReference type="EMBL" id="PQJ12492.1"/>
    </source>
</evidence>
<dbReference type="RefSeq" id="WP_105037376.1">
    <property type="nucleotide sequence ID" value="NZ_PPSL01000001.1"/>
</dbReference>
<feature type="chain" id="PRO_5015398419" evidence="1">
    <location>
        <begin position="20"/>
        <end position="105"/>
    </location>
</feature>
<evidence type="ECO:0000313" key="3">
    <source>
        <dbReference type="Proteomes" id="UP000239872"/>
    </source>
</evidence>
<keyword evidence="1" id="KW-0732">Signal</keyword>
<name>A0A2S7SZY3_9BACT</name>
<evidence type="ECO:0000256" key="1">
    <source>
        <dbReference type="SAM" id="SignalP"/>
    </source>
</evidence>
<dbReference type="AlphaFoldDB" id="A0A2S7SZY3"/>
<dbReference type="EMBL" id="PPSL01000001">
    <property type="protein sequence ID" value="PQJ12492.1"/>
    <property type="molecule type" value="Genomic_DNA"/>
</dbReference>
<gene>
    <name evidence="2" type="ORF">CJD36_001715</name>
</gene>
<accession>A0A2S7SZY3</accession>
<keyword evidence="3" id="KW-1185">Reference proteome</keyword>
<comment type="caution">
    <text evidence="2">The sequence shown here is derived from an EMBL/GenBank/DDBJ whole genome shotgun (WGS) entry which is preliminary data.</text>
</comment>
<dbReference type="OrthoDB" id="1493451at2"/>